<dbReference type="SUPFAM" id="SSF53254">
    <property type="entry name" value="Phosphoglycerate mutase-like"/>
    <property type="match status" value="1"/>
</dbReference>
<dbReference type="OrthoDB" id="9810154at2"/>
<dbReference type="STRING" id="335543.Sfum_0940"/>
<dbReference type="GO" id="GO:0101006">
    <property type="term" value="F:protein histidine phosphatase activity"/>
    <property type="evidence" value="ECO:0007669"/>
    <property type="project" value="InterPro"/>
</dbReference>
<dbReference type="eggNOG" id="COG2062">
    <property type="taxonomic scope" value="Bacteria"/>
</dbReference>
<evidence type="ECO:0000313" key="2">
    <source>
        <dbReference type="Proteomes" id="UP000001784"/>
    </source>
</evidence>
<dbReference type="Gene3D" id="3.40.50.1240">
    <property type="entry name" value="Phosphoglycerate mutase-like"/>
    <property type="match status" value="1"/>
</dbReference>
<dbReference type="HOGENOM" id="CLU_084603_3_1_7"/>
<keyword evidence="2" id="KW-1185">Reference proteome</keyword>
<dbReference type="InterPro" id="IPR029033">
    <property type="entry name" value="His_PPase_superfam"/>
</dbReference>
<dbReference type="GO" id="GO:0005737">
    <property type="term" value="C:cytoplasm"/>
    <property type="evidence" value="ECO:0007669"/>
    <property type="project" value="InterPro"/>
</dbReference>
<dbReference type="RefSeq" id="WP_011697807.1">
    <property type="nucleotide sequence ID" value="NC_008554.1"/>
</dbReference>
<dbReference type="InterPro" id="IPR004449">
    <property type="entry name" value="SixA"/>
</dbReference>
<evidence type="ECO:0000313" key="1">
    <source>
        <dbReference type="EMBL" id="ABK16636.1"/>
    </source>
</evidence>
<name>A0LGT4_SYNFM</name>
<dbReference type="AlphaFoldDB" id="A0LGT4"/>
<dbReference type="Pfam" id="PF00300">
    <property type="entry name" value="His_Phos_1"/>
    <property type="match status" value="1"/>
</dbReference>
<organism evidence="1 2">
    <name type="scientific">Syntrophobacter fumaroxidans (strain DSM 10017 / MPOB)</name>
    <dbReference type="NCBI Taxonomy" id="335543"/>
    <lineage>
        <taxon>Bacteria</taxon>
        <taxon>Pseudomonadati</taxon>
        <taxon>Thermodesulfobacteriota</taxon>
        <taxon>Syntrophobacteria</taxon>
        <taxon>Syntrophobacterales</taxon>
        <taxon>Syntrophobacteraceae</taxon>
        <taxon>Syntrophobacter</taxon>
    </lineage>
</organism>
<sequence length="153" mass="16990">MALYLVQHGRSLPREIDAEQGLSSEGIAQVERIAGVARGYRVRVSKILHSGKKRARQTADIYGRLLEPAGGIEECAGLNPMDDVSSFAGRVRSDENLMIVGHLPFMEKLTSHLVAGSAERRVFKFQNGGIVCMDKEAGDRYWFIKWTLMPEIG</sequence>
<dbReference type="InterPro" id="IPR013078">
    <property type="entry name" value="His_Pase_superF_clade-1"/>
</dbReference>
<dbReference type="CDD" id="cd07067">
    <property type="entry name" value="HP_PGM_like"/>
    <property type="match status" value="1"/>
</dbReference>
<accession>A0LGT4</accession>
<dbReference type="EMBL" id="CP000478">
    <property type="protein sequence ID" value="ABK16636.1"/>
    <property type="molecule type" value="Genomic_DNA"/>
</dbReference>
<dbReference type="NCBIfam" id="TIGR00249">
    <property type="entry name" value="sixA"/>
    <property type="match status" value="1"/>
</dbReference>
<reference evidence="1 2" key="1">
    <citation type="submission" date="2006-10" db="EMBL/GenBank/DDBJ databases">
        <title>Complete sequence of Syntrophobacter fumaroxidans MPOB.</title>
        <authorList>
            <consortium name="US DOE Joint Genome Institute"/>
            <person name="Copeland A."/>
            <person name="Lucas S."/>
            <person name="Lapidus A."/>
            <person name="Barry K."/>
            <person name="Detter J.C."/>
            <person name="Glavina del Rio T."/>
            <person name="Hammon N."/>
            <person name="Israni S."/>
            <person name="Pitluck S."/>
            <person name="Goltsman E.G."/>
            <person name="Martinez M."/>
            <person name="Schmutz J."/>
            <person name="Larimer F."/>
            <person name="Land M."/>
            <person name="Hauser L."/>
            <person name="Kyrpides N."/>
            <person name="Kim E."/>
            <person name="Boone D.R."/>
            <person name="Brockman F."/>
            <person name="Culley D."/>
            <person name="Ferry J."/>
            <person name="Gunsalus R."/>
            <person name="McInerney M.J."/>
            <person name="Morrison M."/>
            <person name="Plugge C."/>
            <person name="Rohlin L."/>
            <person name="Scholten J."/>
            <person name="Sieber J."/>
            <person name="Stams A.J.M."/>
            <person name="Worm P."/>
            <person name="Henstra A.M."/>
            <person name="Richardson P."/>
        </authorList>
    </citation>
    <scope>NUCLEOTIDE SEQUENCE [LARGE SCALE GENOMIC DNA]</scope>
    <source>
        <strain evidence="2">DSM 10017 / MPOB</strain>
    </source>
</reference>
<proteinExistence type="predicted"/>
<gene>
    <name evidence="1" type="ordered locus">Sfum_0940</name>
</gene>
<protein>
    <submittedName>
        <fullName evidence="1">Phosphohistidine phosphatase, SixA</fullName>
    </submittedName>
</protein>
<dbReference type="KEGG" id="sfu:Sfum_0940"/>
<dbReference type="InParanoid" id="A0LGT4"/>
<dbReference type="Proteomes" id="UP000001784">
    <property type="component" value="Chromosome"/>
</dbReference>
<dbReference type="FunCoup" id="A0LGT4">
    <property type="interactions" value="108"/>
</dbReference>